<dbReference type="Pfam" id="PF10294">
    <property type="entry name" value="Methyltransf_16"/>
    <property type="match status" value="2"/>
</dbReference>
<dbReference type="GO" id="GO:0032991">
    <property type="term" value="C:protein-containing complex"/>
    <property type="evidence" value="ECO:0007669"/>
    <property type="project" value="TreeGrafter"/>
</dbReference>
<comment type="similarity">
    <text evidence="3">Belongs to the class I-like SAM-binding methyltransferase superfamily. RKM5 family.</text>
</comment>
<proteinExistence type="inferred from homology"/>
<dbReference type="PANTHER" id="PTHR14614">
    <property type="entry name" value="HEPATOCELLULAR CARCINOMA-ASSOCIATED ANTIGEN"/>
    <property type="match status" value="1"/>
</dbReference>
<dbReference type="EMBL" id="LT635757">
    <property type="protein sequence ID" value="SGZ49059.1"/>
    <property type="molecule type" value="Genomic_DNA"/>
</dbReference>
<sequence length="289" mass="32170">MDLDVSNLQKVVYDDLYEHLFHIYVEHKPSEKQHLGYVDKSTDLLEISLPKSKVDLTIQQSLASLSSATESSSTGFICWQGAVNFADWVLANPNCPFGDLFKAGSSISVLELGAGVGAVLASVFGPNVSSYVATDQKHVLKLMKSNFANNVVSQRYSSSTSVRAHDSGPKKREGESWGTIEFLEFDWEHLEAGTSRYHQITGQECPDVILASDTIYNGHLISFFVRALKKMMGPHTLALVTIQLRDEDVTEEFFLEIFSQHLELLAVPDELLDDKLIEGFMVYCIRKAG</sequence>
<keyword evidence="1" id="KW-0808">Transferase</keyword>
<protein>
    <recommendedName>
        <fullName evidence="4">Ribosomal lysine N-methyltransferase 5</fullName>
    </recommendedName>
</protein>
<dbReference type="Gene3D" id="3.40.50.150">
    <property type="entry name" value="Vaccinia Virus protein VP39"/>
    <property type="match status" value="1"/>
</dbReference>
<dbReference type="Proteomes" id="UP000182334">
    <property type="component" value="Chromosome II"/>
</dbReference>
<dbReference type="AlphaFoldDB" id="A0A1L0D9H7"/>
<dbReference type="InterPro" id="IPR029063">
    <property type="entry name" value="SAM-dependent_MTases_sf"/>
</dbReference>
<dbReference type="SUPFAM" id="SSF53335">
    <property type="entry name" value="S-adenosyl-L-methionine-dependent methyltransferases"/>
    <property type="match status" value="1"/>
</dbReference>
<keyword evidence="2" id="KW-0949">S-adenosyl-L-methionine</keyword>
<gene>
    <name evidence="5" type="ORF">SAMEA4029010_CIC11G00000001570</name>
</gene>
<evidence type="ECO:0000313" key="5">
    <source>
        <dbReference type="EMBL" id="SGZ49059.1"/>
    </source>
</evidence>
<reference evidence="5 6" key="1">
    <citation type="submission" date="2016-10" db="EMBL/GenBank/DDBJ databases">
        <authorList>
            <person name="de Groot N.N."/>
        </authorList>
    </citation>
    <scope>NUCLEOTIDE SEQUENCE [LARGE SCALE GENOMIC DNA]</scope>
    <source>
        <strain evidence="5 6">CBS 141442</strain>
    </source>
</reference>
<dbReference type="GO" id="GO:0032259">
    <property type="term" value="P:methylation"/>
    <property type="evidence" value="ECO:0007669"/>
    <property type="project" value="UniProtKB-KW"/>
</dbReference>
<evidence type="ECO:0000313" key="6">
    <source>
        <dbReference type="Proteomes" id="UP000182334"/>
    </source>
</evidence>
<dbReference type="OrthoDB" id="2529286at2759"/>
<dbReference type="GO" id="GO:0005829">
    <property type="term" value="C:cytosol"/>
    <property type="evidence" value="ECO:0007669"/>
    <property type="project" value="TreeGrafter"/>
</dbReference>
<organism evidence="5 6">
    <name type="scientific">Sungouiella intermedia</name>
    <dbReference type="NCBI Taxonomy" id="45354"/>
    <lineage>
        <taxon>Eukaryota</taxon>
        <taxon>Fungi</taxon>
        <taxon>Dikarya</taxon>
        <taxon>Ascomycota</taxon>
        <taxon>Saccharomycotina</taxon>
        <taxon>Pichiomycetes</taxon>
        <taxon>Metschnikowiaceae</taxon>
        <taxon>Sungouiella</taxon>
    </lineage>
</organism>
<keyword evidence="1" id="KW-0489">Methyltransferase</keyword>
<keyword evidence="6" id="KW-1185">Reference proteome</keyword>
<dbReference type="STRING" id="45354.A0A1L0D9H7"/>
<evidence type="ECO:0000256" key="2">
    <source>
        <dbReference type="ARBA" id="ARBA00022691"/>
    </source>
</evidence>
<evidence type="ECO:0000256" key="1">
    <source>
        <dbReference type="ARBA" id="ARBA00022603"/>
    </source>
</evidence>
<accession>A0A1L0D9H7</accession>
<evidence type="ECO:0000256" key="4">
    <source>
        <dbReference type="ARBA" id="ARBA00039932"/>
    </source>
</evidence>
<dbReference type="GO" id="GO:0008757">
    <property type="term" value="F:S-adenosylmethionine-dependent methyltransferase activity"/>
    <property type="evidence" value="ECO:0007669"/>
    <property type="project" value="UniProtKB-ARBA"/>
</dbReference>
<name>A0A1L0D9H7_9ASCO</name>
<dbReference type="InterPro" id="IPR019410">
    <property type="entry name" value="Methyltransf_16"/>
</dbReference>
<evidence type="ECO:0000256" key="3">
    <source>
        <dbReference type="ARBA" id="ARBA00038458"/>
    </source>
</evidence>
<dbReference type="PANTHER" id="PTHR14614:SF109">
    <property type="entry name" value="RIBOSOMAL LYSINE N-METHYLTRANSFERASE 5"/>
    <property type="match status" value="1"/>
</dbReference>